<protein>
    <recommendedName>
        <fullName evidence="3">Tc1-like transposase DDE domain-containing protein</fullName>
    </recommendedName>
</protein>
<gene>
    <name evidence="1" type="ORF">H312_03094</name>
</gene>
<dbReference type="Proteomes" id="UP000030655">
    <property type="component" value="Unassembled WGS sequence"/>
</dbReference>
<dbReference type="AlphaFoldDB" id="A0A059EXT3"/>
<dbReference type="HOGENOM" id="CLU_2729008_0_0_1"/>
<dbReference type="EMBL" id="KK365262">
    <property type="protein sequence ID" value="KCZ79521.1"/>
    <property type="molecule type" value="Genomic_DNA"/>
</dbReference>
<dbReference type="VEuPathDB" id="MicrosporidiaDB:H312_03094"/>
<keyword evidence="2" id="KW-1185">Reference proteome</keyword>
<reference evidence="1 2" key="2">
    <citation type="submission" date="2014-03" db="EMBL/GenBank/DDBJ databases">
        <title>The Genome Sequence of Anncaliia algerae insect isolate PRA339.</title>
        <authorList>
            <consortium name="The Broad Institute Genome Sequencing Platform"/>
            <consortium name="The Broad Institute Genome Sequencing Center for Infectious Disease"/>
            <person name="Cuomo C."/>
            <person name="Becnel J."/>
            <person name="Sanscrainte N."/>
            <person name="Walker B."/>
            <person name="Young S.K."/>
            <person name="Zeng Q."/>
            <person name="Gargeya S."/>
            <person name="Fitzgerald M."/>
            <person name="Haas B."/>
            <person name="Abouelleil A."/>
            <person name="Alvarado L."/>
            <person name="Arachchi H.M."/>
            <person name="Berlin A.M."/>
            <person name="Chapman S.B."/>
            <person name="Dewar J."/>
            <person name="Goldberg J."/>
            <person name="Griggs A."/>
            <person name="Gujja S."/>
            <person name="Hansen M."/>
            <person name="Howarth C."/>
            <person name="Imamovic A."/>
            <person name="Larimer J."/>
            <person name="McCowan C."/>
            <person name="Murphy C."/>
            <person name="Neiman D."/>
            <person name="Pearson M."/>
            <person name="Priest M."/>
            <person name="Roberts A."/>
            <person name="Saif S."/>
            <person name="Shea T."/>
            <person name="Sisk P."/>
            <person name="Sykes S."/>
            <person name="Wortman J."/>
            <person name="Nusbaum C."/>
            <person name="Birren B."/>
        </authorList>
    </citation>
    <scope>NUCLEOTIDE SEQUENCE [LARGE SCALE GENOMIC DNA]</scope>
    <source>
        <strain evidence="1 2">PRA339</strain>
    </source>
</reference>
<evidence type="ECO:0000313" key="1">
    <source>
        <dbReference type="EMBL" id="KCZ79521.1"/>
    </source>
</evidence>
<proteinExistence type="predicted"/>
<evidence type="ECO:0008006" key="3">
    <source>
        <dbReference type="Google" id="ProtNLM"/>
    </source>
</evidence>
<reference evidence="2" key="1">
    <citation type="submission" date="2013-02" db="EMBL/GenBank/DDBJ databases">
        <authorList>
            <consortium name="The Broad Institute Genome Sequencing Platform"/>
            <person name="Cuomo C."/>
            <person name="Becnel J."/>
            <person name="Sanscrainte N."/>
            <person name="Walker B."/>
            <person name="Young S.K."/>
            <person name="Zeng Q."/>
            <person name="Gargeya S."/>
            <person name="Fitzgerald M."/>
            <person name="Haas B."/>
            <person name="Abouelleil A."/>
            <person name="Alvarado L."/>
            <person name="Arachchi H.M."/>
            <person name="Berlin A.M."/>
            <person name="Chapman S.B."/>
            <person name="Dewar J."/>
            <person name="Goldberg J."/>
            <person name="Griggs A."/>
            <person name="Gujja S."/>
            <person name="Hansen M."/>
            <person name="Howarth C."/>
            <person name="Imamovic A."/>
            <person name="Larimer J."/>
            <person name="McCowan C."/>
            <person name="Murphy C."/>
            <person name="Neiman D."/>
            <person name="Pearson M."/>
            <person name="Priest M."/>
            <person name="Roberts A."/>
            <person name="Saif S."/>
            <person name="Shea T."/>
            <person name="Sisk P."/>
            <person name="Sykes S."/>
            <person name="Wortman J."/>
            <person name="Nusbaum C."/>
            <person name="Birren B."/>
        </authorList>
    </citation>
    <scope>NUCLEOTIDE SEQUENCE [LARGE SCALE GENOMIC DNA]</scope>
    <source>
        <strain evidence="2">PRA339</strain>
    </source>
</reference>
<sequence length="78" mass="9466">MFLNLLYPILPQLNPIEEFFAMVKVKFNHLRNLDQSLTIERNLTFIFTESADFSEVCKQFFTHMRSWLEKALRYEDFV</sequence>
<evidence type="ECO:0000313" key="2">
    <source>
        <dbReference type="Proteomes" id="UP000030655"/>
    </source>
</evidence>
<accession>A0A059EXT3</accession>
<name>A0A059EXT3_9MICR</name>
<dbReference type="OrthoDB" id="2266637at2759"/>
<organism evidence="1 2">
    <name type="scientific">Anncaliia algerae PRA339</name>
    <dbReference type="NCBI Taxonomy" id="1288291"/>
    <lineage>
        <taxon>Eukaryota</taxon>
        <taxon>Fungi</taxon>
        <taxon>Fungi incertae sedis</taxon>
        <taxon>Microsporidia</taxon>
        <taxon>Tubulinosematoidea</taxon>
        <taxon>Tubulinosematidae</taxon>
        <taxon>Anncaliia</taxon>
    </lineage>
</organism>